<dbReference type="GO" id="GO:0005524">
    <property type="term" value="F:ATP binding"/>
    <property type="evidence" value="ECO:0007669"/>
    <property type="project" value="UniProtKB-UniRule"/>
</dbReference>
<name>G8JU87_ERECY</name>
<dbReference type="GO" id="GO:0016301">
    <property type="term" value="F:kinase activity"/>
    <property type="evidence" value="ECO:0007669"/>
    <property type="project" value="UniProtKB-UniRule"/>
</dbReference>
<dbReference type="InterPro" id="IPR036759">
    <property type="entry name" value="TPK_catalytic_sf"/>
</dbReference>
<keyword evidence="10" id="KW-1185">Reference proteome</keyword>
<dbReference type="RefSeq" id="XP_003646407.1">
    <property type="nucleotide sequence ID" value="XM_003646359.1"/>
</dbReference>
<proteinExistence type="inferred from homology"/>
<dbReference type="GO" id="GO:0004788">
    <property type="term" value="F:thiamine diphosphokinase activity"/>
    <property type="evidence" value="ECO:0007669"/>
    <property type="project" value="UniProtKB-UniRule"/>
</dbReference>
<dbReference type="SMART" id="SM00983">
    <property type="entry name" value="TPK_B1_binding"/>
    <property type="match status" value="1"/>
</dbReference>
<comment type="pathway">
    <text evidence="1 7">Cofactor biosynthesis; thiamine diphosphate biosynthesis; thiamine diphosphate from thiamine: step 1/1.</text>
</comment>
<dbReference type="SUPFAM" id="SSF63999">
    <property type="entry name" value="Thiamin pyrophosphokinase, catalytic domain"/>
    <property type="match status" value="1"/>
</dbReference>
<dbReference type="KEGG" id="erc:Ecym_4555"/>
<dbReference type="FunCoup" id="G8JU87">
    <property type="interactions" value="278"/>
</dbReference>
<keyword evidence="5 7" id="KW-0418">Kinase</keyword>
<reference evidence="10" key="1">
    <citation type="journal article" date="2012" name="G3 (Bethesda)">
        <title>Pichia sorbitophila, an interspecies yeast hybrid reveals early steps of genome resolution following polyploidization.</title>
        <authorList>
            <person name="Leh Louis V."/>
            <person name="Despons L."/>
            <person name="Friedrich A."/>
            <person name="Martin T."/>
            <person name="Durrens P."/>
            <person name="Casaregola S."/>
            <person name="Neuveglise C."/>
            <person name="Fairhead C."/>
            <person name="Marck C."/>
            <person name="Cruz J.A."/>
            <person name="Straub M.L."/>
            <person name="Kugler V."/>
            <person name="Sacerdot C."/>
            <person name="Uzunov Z."/>
            <person name="Thierry A."/>
            <person name="Weiss S."/>
            <person name="Bleykasten C."/>
            <person name="De Montigny J."/>
            <person name="Jacques N."/>
            <person name="Jung P."/>
            <person name="Lemaire M."/>
            <person name="Mallet S."/>
            <person name="Morel G."/>
            <person name="Richard G.F."/>
            <person name="Sarkar A."/>
            <person name="Savel G."/>
            <person name="Schacherer J."/>
            <person name="Seret M.L."/>
            <person name="Talla E."/>
            <person name="Samson G."/>
            <person name="Jubin C."/>
            <person name="Poulain J."/>
            <person name="Vacherie B."/>
            <person name="Barbe V."/>
            <person name="Pelletier E."/>
            <person name="Sherman D.J."/>
            <person name="Westhof E."/>
            <person name="Weissenbach J."/>
            <person name="Baret P.V."/>
            <person name="Wincker P."/>
            <person name="Gaillardin C."/>
            <person name="Dujon B."/>
            <person name="Souciet J.L."/>
        </authorList>
    </citation>
    <scope>NUCLEOTIDE SEQUENCE [LARGE SCALE GENOMIC DNA]</scope>
    <source>
        <strain evidence="10">CBS 270.75 / DBVPG 7215 / KCTC 17166 / NRRL Y-17582</strain>
    </source>
</reference>
<dbReference type="GO" id="GO:0009229">
    <property type="term" value="P:thiamine diphosphate biosynthetic process"/>
    <property type="evidence" value="ECO:0007669"/>
    <property type="project" value="UniProtKB-UniRule"/>
</dbReference>
<dbReference type="OMA" id="TDMCKAL"/>
<evidence type="ECO:0000256" key="2">
    <source>
        <dbReference type="ARBA" id="ARBA00006785"/>
    </source>
</evidence>
<evidence type="ECO:0000256" key="1">
    <source>
        <dbReference type="ARBA" id="ARBA00005078"/>
    </source>
</evidence>
<sequence>MGEVVENPDSIHVDFTKYDIKRRIDIKQVFQNCLRSCILILNQDICMTKDVFIKLWKNNQICVCADGGANRLYEFFQDEDDRKTYLPTYIVGDMDSLRNEVREYYRGQNVLIIEQKCQYSNDFMKSIKVISDHFASPTVPKLLETNINHVVSGLKASNNNTSHDQGKNDIAPVKLVVLNAIYGRFDHTIQSVAELYRLQNQLPHFSTYYLTPKDLLFLLPAGGTSLTFTEGERDHLFGNCGLLPLAGPCTIVKTEGLKWDVANWRTGILEGQLSTSNRFVGDNGCYINSDCSIVVNIELKWEVVEKDAFFEK</sequence>
<comment type="similarity">
    <text evidence="2 7">Belongs to the thiamine pyrophosphokinase family.</text>
</comment>
<evidence type="ECO:0000256" key="4">
    <source>
        <dbReference type="ARBA" id="ARBA00022741"/>
    </source>
</evidence>
<comment type="catalytic activity">
    <reaction evidence="7">
        <text>thiamine + ATP = thiamine diphosphate + AMP + H(+)</text>
        <dbReference type="Rhea" id="RHEA:11576"/>
        <dbReference type="ChEBI" id="CHEBI:15378"/>
        <dbReference type="ChEBI" id="CHEBI:18385"/>
        <dbReference type="ChEBI" id="CHEBI:30616"/>
        <dbReference type="ChEBI" id="CHEBI:58937"/>
        <dbReference type="ChEBI" id="CHEBI:456215"/>
    </reaction>
</comment>
<dbReference type="UniPathway" id="UPA00060">
    <property type="reaction ID" value="UER00597"/>
</dbReference>
<evidence type="ECO:0000313" key="9">
    <source>
        <dbReference type="EMBL" id="AET39590.1"/>
    </source>
</evidence>
<keyword evidence="3 7" id="KW-0808">Transferase</keyword>
<dbReference type="Pfam" id="PF04263">
    <property type="entry name" value="TPK_catalytic"/>
    <property type="match status" value="1"/>
</dbReference>
<accession>G8JU87</accession>
<keyword evidence="6 7" id="KW-0067">ATP-binding</keyword>
<dbReference type="InterPro" id="IPR036371">
    <property type="entry name" value="TPK_B1-bd_sf"/>
</dbReference>
<dbReference type="InterPro" id="IPR006282">
    <property type="entry name" value="Thi_PPkinase"/>
</dbReference>
<dbReference type="OrthoDB" id="25149at2759"/>
<protein>
    <recommendedName>
        <fullName evidence="7">Thiamine pyrophosphokinase</fullName>
        <ecNumber evidence="7">2.7.6.2</ecNumber>
    </recommendedName>
</protein>
<dbReference type="EMBL" id="CP002500">
    <property type="protein sequence ID" value="AET39590.1"/>
    <property type="molecule type" value="Genomic_DNA"/>
</dbReference>
<dbReference type="eggNOG" id="KOG3153">
    <property type="taxonomic scope" value="Eukaryota"/>
</dbReference>
<evidence type="ECO:0000256" key="3">
    <source>
        <dbReference type="ARBA" id="ARBA00022679"/>
    </source>
</evidence>
<dbReference type="CDD" id="cd07995">
    <property type="entry name" value="TPK"/>
    <property type="match status" value="1"/>
</dbReference>
<dbReference type="InParanoid" id="G8JU87"/>
<dbReference type="InterPro" id="IPR007371">
    <property type="entry name" value="TPK_catalytic"/>
</dbReference>
<evidence type="ECO:0000256" key="6">
    <source>
        <dbReference type="ARBA" id="ARBA00022840"/>
    </source>
</evidence>
<dbReference type="GO" id="GO:0030975">
    <property type="term" value="F:thiamine binding"/>
    <property type="evidence" value="ECO:0007669"/>
    <property type="project" value="UniProtKB-UniRule"/>
</dbReference>
<dbReference type="AlphaFoldDB" id="G8JU87"/>
<dbReference type="InterPro" id="IPR016966">
    <property type="entry name" value="Thiamin_pyrophosphokinase_euk"/>
</dbReference>
<gene>
    <name evidence="9" type="ordered locus">Ecym_4555</name>
</gene>
<feature type="domain" description="Thiamin pyrophosphokinase thiamin-binding" evidence="8">
    <location>
        <begin position="231"/>
        <end position="293"/>
    </location>
</feature>
<keyword evidence="4 7" id="KW-0547">Nucleotide-binding</keyword>
<dbReference type="Proteomes" id="UP000006790">
    <property type="component" value="Chromosome 4"/>
</dbReference>
<dbReference type="InterPro" id="IPR007373">
    <property type="entry name" value="Thiamin_PyroPKinase_B1-bd"/>
</dbReference>
<evidence type="ECO:0000313" key="10">
    <source>
        <dbReference type="Proteomes" id="UP000006790"/>
    </source>
</evidence>
<dbReference type="SUPFAM" id="SSF63862">
    <property type="entry name" value="Thiamin pyrophosphokinase, substrate-binding domain"/>
    <property type="match status" value="1"/>
</dbReference>
<dbReference type="GeneID" id="11472833"/>
<organism evidence="9 10">
    <name type="scientific">Eremothecium cymbalariae (strain CBS 270.75 / DBVPG 7215 / KCTC 17166 / NRRL Y-17582)</name>
    <name type="common">Yeast</name>
    <dbReference type="NCBI Taxonomy" id="931890"/>
    <lineage>
        <taxon>Eukaryota</taxon>
        <taxon>Fungi</taxon>
        <taxon>Dikarya</taxon>
        <taxon>Ascomycota</taxon>
        <taxon>Saccharomycotina</taxon>
        <taxon>Saccharomycetes</taxon>
        <taxon>Saccharomycetales</taxon>
        <taxon>Saccharomycetaceae</taxon>
        <taxon>Eremothecium</taxon>
    </lineage>
</organism>
<dbReference type="PANTHER" id="PTHR13622">
    <property type="entry name" value="THIAMIN PYROPHOSPHOKINASE"/>
    <property type="match status" value="1"/>
</dbReference>
<evidence type="ECO:0000259" key="8">
    <source>
        <dbReference type="SMART" id="SM00983"/>
    </source>
</evidence>
<dbReference type="EC" id="2.7.6.2" evidence="7"/>
<evidence type="ECO:0000256" key="7">
    <source>
        <dbReference type="PIRNR" id="PIRNR031057"/>
    </source>
</evidence>
<dbReference type="PANTHER" id="PTHR13622:SF8">
    <property type="entry name" value="THIAMIN PYROPHOSPHOKINASE 1"/>
    <property type="match status" value="1"/>
</dbReference>
<dbReference type="Pfam" id="PF04265">
    <property type="entry name" value="TPK_B1_binding"/>
    <property type="match status" value="1"/>
</dbReference>
<dbReference type="GO" id="GO:0006772">
    <property type="term" value="P:thiamine metabolic process"/>
    <property type="evidence" value="ECO:0007669"/>
    <property type="project" value="InterPro"/>
</dbReference>
<evidence type="ECO:0000256" key="5">
    <source>
        <dbReference type="ARBA" id="ARBA00022777"/>
    </source>
</evidence>
<dbReference type="STRING" id="931890.G8JU87"/>
<dbReference type="PIRSF" id="PIRSF031057">
    <property type="entry name" value="Thiamin_pyrophosphokinase"/>
    <property type="match status" value="1"/>
</dbReference>
<dbReference type="Gene3D" id="2.60.120.320">
    <property type="entry name" value="Thiamin pyrophosphokinase, thiamin-binding domain"/>
    <property type="match status" value="1"/>
</dbReference>
<dbReference type="Gene3D" id="3.40.50.10240">
    <property type="entry name" value="Thiamin pyrophosphokinase, catalytic domain"/>
    <property type="match status" value="1"/>
</dbReference>
<dbReference type="HOGENOM" id="CLU_044237_0_0_1"/>